<comment type="caution">
    <text evidence="10">The sequence shown here is derived from an EMBL/GenBank/DDBJ whole genome shotgun (WGS) entry which is preliminary data.</text>
</comment>
<dbReference type="RefSeq" id="WP_094851518.1">
    <property type="nucleotide sequence ID" value="NZ_NEVM01000001.1"/>
</dbReference>
<comment type="similarity">
    <text evidence="8">Belongs to the ABC transporter superfamily. Spermidine/putrescine importer (TC 3.A.1.11.1) family.</text>
</comment>
<dbReference type="GO" id="GO:0016887">
    <property type="term" value="F:ATP hydrolysis activity"/>
    <property type="evidence" value="ECO:0007669"/>
    <property type="project" value="InterPro"/>
</dbReference>
<dbReference type="SMART" id="SM00382">
    <property type="entry name" value="AAA"/>
    <property type="match status" value="1"/>
</dbReference>
<reference evidence="11" key="1">
    <citation type="submission" date="2017-05" db="EMBL/GenBank/DDBJ databases">
        <title>Complete and WGS of Bordetella genogroups.</title>
        <authorList>
            <person name="Spilker T."/>
            <person name="Lipuma J."/>
        </authorList>
    </citation>
    <scope>NUCLEOTIDE SEQUENCE [LARGE SCALE GENOMIC DNA]</scope>
    <source>
        <strain evidence="11">AU16122</strain>
    </source>
</reference>
<keyword evidence="11" id="KW-1185">Reference proteome</keyword>
<dbReference type="InterPro" id="IPR005893">
    <property type="entry name" value="PotA-like"/>
</dbReference>
<dbReference type="GO" id="GO:0015417">
    <property type="term" value="F:ABC-type polyamine transporter activity"/>
    <property type="evidence" value="ECO:0007669"/>
    <property type="project" value="UniProtKB-EC"/>
</dbReference>
<evidence type="ECO:0000256" key="1">
    <source>
        <dbReference type="ARBA" id="ARBA00022448"/>
    </source>
</evidence>
<keyword evidence="2 8" id="KW-1003">Cell membrane</keyword>
<keyword evidence="1 8" id="KW-0813">Transport</keyword>
<evidence type="ECO:0000256" key="4">
    <source>
        <dbReference type="ARBA" id="ARBA00022741"/>
    </source>
</evidence>
<dbReference type="PANTHER" id="PTHR42781">
    <property type="entry name" value="SPERMIDINE/PUTRESCINE IMPORT ATP-BINDING PROTEIN POTA"/>
    <property type="match status" value="1"/>
</dbReference>
<dbReference type="NCBIfam" id="TIGR01187">
    <property type="entry name" value="potA"/>
    <property type="match status" value="1"/>
</dbReference>
<dbReference type="Proteomes" id="UP000216020">
    <property type="component" value="Unassembled WGS sequence"/>
</dbReference>
<proteinExistence type="inferred from homology"/>
<dbReference type="InterPro" id="IPR027417">
    <property type="entry name" value="P-loop_NTPase"/>
</dbReference>
<gene>
    <name evidence="8" type="primary">potA</name>
    <name evidence="10" type="ORF">CAL29_03090</name>
</gene>
<dbReference type="InterPro" id="IPR003593">
    <property type="entry name" value="AAA+_ATPase"/>
</dbReference>
<dbReference type="GO" id="GO:0043190">
    <property type="term" value="C:ATP-binding cassette (ABC) transporter complex"/>
    <property type="evidence" value="ECO:0007669"/>
    <property type="project" value="InterPro"/>
</dbReference>
<keyword evidence="7 8" id="KW-0472">Membrane</keyword>
<dbReference type="Gene3D" id="3.40.50.300">
    <property type="entry name" value="P-loop containing nucleotide triphosphate hydrolases"/>
    <property type="match status" value="1"/>
</dbReference>
<dbReference type="InterPro" id="IPR003439">
    <property type="entry name" value="ABC_transporter-like_ATP-bd"/>
</dbReference>
<dbReference type="GO" id="GO:0015697">
    <property type="term" value="P:quaternary ammonium group transport"/>
    <property type="evidence" value="ECO:0007669"/>
    <property type="project" value="UniProtKB-ARBA"/>
</dbReference>
<dbReference type="EC" id="7.6.2.11" evidence="8"/>
<dbReference type="Gene3D" id="2.40.50.100">
    <property type="match status" value="1"/>
</dbReference>
<keyword evidence="5 8" id="KW-0067">ATP-binding</keyword>
<dbReference type="InterPro" id="IPR050093">
    <property type="entry name" value="ABC_SmlMolc_Importer"/>
</dbReference>
<dbReference type="EMBL" id="NEVM01000001">
    <property type="protein sequence ID" value="OZI37412.1"/>
    <property type="molecule type" value="Genomic_DNA"/>
</dbReference>
<dbReference type="InterPro" id="IPR008995">
    <property type="entry name" value="Mo/tungstate-bd_C_term_dom"/>
</dbReference>
<dbReference type="Pfam" id="PF08402">
    <property type="entry name" value="TOBE_2"/>
    <property type="match status" value="1"/>
</dbReference>
<accession>A0A261SKD9</accession>
<evidence type="ECO:0000256" key="6">
    <source>
        <dbReference type="ARBA" id="ARBA00022967"/>
    </source>
</evidence>
<dbReference type="InterPro" id="IPR017871">
    <property type="entry name" value="ABC_transporter-like_CS"/>
</dbReference>
<dbReference type="PANTHER" id="PTHR42781:SF1">
    <property type="entry name" value="THIAMINE IMPORT ATP-BINDING PROTEIN THIQ"/>
    <property type="match status" value="1"/>
</dbReference>
<evidence type="ECO:0000313" key="11">
    <source>
        <dbReference type="Proteomes" id="UP000216020"/>
    </source>
</evidence>
<evidence type="ECO:0000256" key="5">
    <source>
        <dbReference type="ARBA" id="ARBA00022840"/>
    </source>
</evidence>
<evidence type="ECO:0000256" key="2">
    <source>
        <dbReference type="ARBA" id="ARBA00022475"/>
    </source>
</evidence>
<keyword evidence="6 8" id="KW-1278">Translocase</keyword>
<dbReference type="GO" id="GO:0005524">
    <property type="term" value="F:ATP binding"/>
    <property type="evidence" value="ECO:0007669"/>
    <property type="project" value="UniProtKB-KW"/>
</dbReference>
<evidence type="ECO:0000256" key="8">
    <source>
        <dbReference type="RuleBase" id="RU364083"/>
    </source>
</evidence>
<dbReference type="OrthoDB" id="5298774at2"/>
<protein>
    <recommendedName>
        <fullName evidence="8">Spermidine/putrescine import ATP-binding protein PotA</fullName>
        <ecNumber evidence="8">7.6.2.11</ecNumber>
    </recommendedName>
</protein>
<dbReference type="InterPro" id="IPR013611">
    <property type="entry name" value="Transp-assoc_OB_typ2"/>
</dbReference>
<comment type="subunit">
    <text evidence="8">The complex is composed of two ATP-binding proteins (PotA), two transmembrane proteins (PotB and PotC) and a solute-binding protein (PotD).</text>
</comment>
<name>A0A261SKD9_9BORD</name>
<comment type="catalytic activity">
    <reaction evidence="8">
        <text>ATP + H2O + polyamine-[polyamine-binding protein]Side 1 = ADP + phosphate + polyamineSide 2 + [polyamine-binding protein]Side 1.</text>
        <dbReference type="EC" id="7.6.2.11"/>
    </reaction>
</comment>
<evidence type="ECO:0000256" key="7">
    <source>
        <dbReference type="ARBA" id="ARBA00023136"/>
    </source>
</evidence>
<evidence type="ECO:0000256" key="3">
    <source>
        <dbReference type="ARBA" id="ARBA00022519"/>
    </source>
</evidence>
<dbReference type="FunFam" id="3.40.50.300:FF:000425">
    <property type="entry name" value="Probable ABC transporter, ATP-binding subunit"/>
    <property type="match status" value="1"/>
</dbReference>
<dbReference type="PROSITE" id="PS50893">
    <property type="entry name" value="ABC_TRANSPORTER_2"/>
    <property type="match status" value="1"/>
</dbReference>
<keyword evidence="4 8" id="KW-0547">Nucleotide-binding</keyword>
<evidence type="ECO:0000259" key="9">
    <source>
        <dbReference type="PROSITE" id="PS50893"/>
    </source>
</evidence>
<feature type="domain" description="ABC transporter" evidence="9">
    <location>
        <begin position="4"/>
        <end position="234"/>
    </location>
</feature>
<comment type="function">
    <text evidence="8">Part of the ABC transporter complex PotABCD involved in spermidine/putrescine import. Responsible for energy coupling to the transport system.</text>
</comment>
<dbReference type="SUPFAM" id="SSF52540">
    <property type="entry name" value="P-loop containing nucleoside triphosphate hydrolases"/>
    <property type="match status" value="1"/>
</dbReference>
<dbReference type="SUPFAM" id="SSF50331">
    <property type="entry name" value="MOP-like"/>
    <property type="match status" value="1"/>
</dbReference>
<keyword evidence="3" id="KW-0997">Cell inner membrane</keyword>
<organism evidence="10 11">
    <name type="scientific">Bordetella genomosp. 10</name>
    <dbReference type="NCBI Taxonomy" id="1416804"/>
    <lineage>
        <taxon>Bacteria</taxon>
        <taxon>Pseudomonadati</taxon>
        <taxon>Pseudomonadota</taxon>
        <taxon>Betaproteobacteria</taxon>
        <taxon>Burkholderiales</taxon>
        <taxon>Alcaligenaceae</taxon>
        <taxon>Bordetella</taxon>
    </lineage>
</organism>
<sequence>MTYLSFKGVEKHYANFRAVSEFNLDIERGELVAILGPSGCGKTTTLRMLAGFVSASKGEIFLDGKEITATPSYLRNIGMVFQGYALFPHMTVQQNVAFGLRMRKFPASEVSLRVRRALERVKLESLADRLPRQLSGGQQQRVALARAMAIDPAVLLLDEPLSALDASLRHDVRQEIRQLQKESGLTTVMVTHDQDEALSMADRLVIMNQGRIEQIGTPSQVYEEPANRFVAEFMGRSNFIEGTIVDEEHFLCAATQRTLQCDTRRFRPGSRALVSFRPERTRLEADTGTPDTGRGENRVPGRILSVTYLGQAIETNVAVDDRLTIKALVPNSDTDLARRLAPGLPVHIHWRSDAARLLPV</sequence>
<dbReference type="PROSITE" id="PS00211">
    <property type="entry name" value="ABC_TRANSPORTER_1"/>
    <property type="match status" value="1"/>
</dbReference>
<dbReference type="Pfam" id="PF00005">
    <property type="entry name" value="ABC_tran"/>
    <property type="match status" value="1"/>
</dbReference>
<dbReference type="AlphaFoldDB" id="A0A261SKD9"/>
<evidence type="ECO:0000313" key="10">
    <source>
        <dbReference type="EMBL" id="OZI37412.1"/>
    </source>
</evidence>